<evidence type="ECO:0000313" key="3">
    <source>
        <dbReference type="Proteomes" id="UP000000768"/>
    </source>
</evidence>
<sequence>MRGRALFLTRFIRAVPMVSSVSTANLCCTKYALETALQCIRKKLDVEYNILLCSHKVQQ</sequence>
<gene>
    <name evidence="2" type="ORF">SORBI_3004G193600</name>
</gene>
<evidence type="ECO:0008006" key="4">
    <source>
        <dbReference type="Google" id="ProtNLM"/>
    </source>
</evidence>
<reference evidence="3" key="2">
    <citation type="journal article" date="2018" name="Plant J.">
        <title>The Sorghum bicolor reference genome: improved assembly, gene annotations, a transcriptome atlas, and signatures of genome organization.</title>
        <authorList>
            <person name="McCormick R.F."/>
            <person name="Truong S.K."/>
            <person name="Sreedasyam A."/>
            <person name="Jenkins J."/>
            <person name="Shu S."/>
            <person name="Sims D."/>
            <person name="Kennedy M."/>
            <person name="Amirebrahimi M."/>
            <person name="Weers B.D."/>
            <person name="McKinley B."/>
            <person name="Mattison A."/>
            <person name="Morishige D.T."/>
            <person name="Grimwood J."/>
            <person name="Schmutz J."/>
            <person name="Mullet J.E."/>
        </authorList>
    </citation>
    <scope>NUCLEOTIDE SEQUENCE [LARGE SCALE GENOMIC DNA]</scope>
    <source>
        <strain evidence="3">cv. BTx623</strain>
    </source>
</reference>
<organism evidence="2 3">
    <name type="scientific">Sorghum bicolor</name>
    <name type="common">Sorghum</name>
    <name type="synonym">Sorghum vulgare</name>
    <dbReference type="NCBI Taxonomy" id="4558"/>
    <lineage>
        <taxon>Eukaryota</taxon>
        <taxon>Viridiplantae</taxon>
        <taxon>Streptophyta</taxon>
        <taxon>Embryophyta</taxon>
        <taxon>Tracheophyta</taxon>
        <taxon>Spermatophyta</taxon>
        <taxon>Magnoliopsida</taxon>
        <taxon>Liliopsida</taxon>
        <taxon>Poales</taxon>
        <taxon>Poaceae</taxon>
        <taxon>PACMAD clade</taxon>
        <taxon>Panicoideae</taxon>
        <taxon>Andropogonodae</taxon>
        <taxon>Andropogoneae</taxon>
        <taxon>Sorghinae</taxon>
        <taxon>Sorghum</taxon>
    </lineage>
</organism>
<feature type="signal peptide" evidence="1">
    <location>
        <begin position="1"/>
        <end position="20"/>
    </location>
</feature>
<evidence type="ECO:0000256" key="1">
    <source>
        <dbReference type="SAM" id="SignalP"/>
    </source>
</evidence>
<dbReference type="EMBL" id="CM000763">
    <property type="protein sequence ID" value="KXG30509.1"/>
    <property type="molecule type" value="Genomic_DNA"/>
</dbReference>
<protein>
    <recommendedName>
        <fullName evidence="4">Secreted protein</fullName>
    </recommendedName>
</protein>
<evidence type="ECO:0000313" key="2">
    <source>
        <dbReference type="EMBL" id="KXG30509.1"/>
    </source>
</evidence>
<dbReference type="Gramene" id="KXG30509">
    <property type="protein sequence ID" value="KXG30509"/>
    <property type="gene ID" value="SORBI_3004G193600"/>
</dbReference>
<dbReference type="InParanoid" id="A0A194YQK4"/>
<keyword evidence="1" id="KW-0732">Signal</keyword>
<name>A0A194YQK4_SORBI</name>
<feature type="chain" id="PRO_5008268996" description="Secreted protein" evidence="1">
    <location>
        <begin position="21"/>
        <end position="59"/>
    </location>
</feature>
<dbReference type="AlphaFoldDB" id="A0A194YQK4"/>
<reference evidence="2 3" key="1">
    <citation type="journal article" date="2009" name="Nature">
        <title>The Sorghum bicolor genome and the diversification of grasses.</title>
        <authorList>
            <person name="Paterson A.H."/>
            <person name="Bowers J.E."/>
            <person name="Bruggmann R."/>
            <person name="Dubchak I."/>
            <person name="Grimwood J."/>
            <person name="Gundlach H."/>
            <person name="Haberer G."/>
            <person name="Hellsten U."/>
            <person name="Mitros T."/>
            <person name="Poliakov A."/>
            <person name="Schmutz J."/>
            <person name="Spannagl M."/>
            <person name="Tang H."/>
            <person name="Wang X."/>
            <person name="Wicker T."/>
            <person name="Bharti A.K."/>
            <person name="Chapman J."/>
            <person name="Feltus F.A."/>
            <person name="Gowik U."/>
            <person name="Grigoriev I.V."/>
            <person name="Lyons E."/>
            <person name="Maher C.A."/>
            <person name="Martis M."/>
            <person name="Narechania A."/>
            <person name="Otillar R.P."/>
            <person name="Penning B.W."/>
            <person name="Salamov A.A."/>
            <person name="Wang Y."/>
            <person name="Zhang L."/>
            <person name="Carpita N.C."/>
            <person name="Freeling M."/>
            <person name="Gingle A.R."/>
            <person name="Hash C.T."/>
            <person name="Keller B."/>
            <person name="Klein P."/>
            <person name="Kresovich S."/>
            <person name="McCann M.C."/>
            <person name="Ming R."/>
            <person name="Peterson D.G."/>
            <person name="Mehboob-ur-Rahman"/>
            <person name="Ware D."/>
            <person name="Westhoff P."/>
            <person name="Mayer K.F."/>
            <person name="Messing J."/>
            <person name="Rokhsar D.S."/>
        </authorList>
    </citation>
    <scope>NUCLEOTIDE SEQUENCE [LARGE SCALE GENOMIC DNA]</scope>
    <source>
        <strain evidence="3">cv. BTx623</strain>
    </source>
</reference>
<dbReference type="Proteomes" id="UP000000768">
    <property type="component" value="Chromosome 4"/>
</dbReference>
<keyword evidence="3" id="KW-1185">Reference proteome</keyword>
<proteinExistence type="predicted"/>
<accession>A0A194YQK4</accession>